<keyword evidence="2" id="KW-1185">Reference proteome</keyword>
<name>A0A5C4MC29_9PSEU</name>
<proteinExistence type="predicted"/>
<accession>A0A5C4MC29</accession>
<organism evidence="1 2">
    <name type="scientific">Amycolatopsis alkalitolerans</name>
    <dbReference type="NCBI Taxonomy" id="2547244"/>
    <lineage>
        <taxon>Bacteria</taxon>
        <taxon>Bacillati</taxon>
        <taxon>Actinomycetota</taxon>
        <taxon>Actinomycetes</taxon>
        <taxon>Pseudonocardiales</taxon>
        <taxon>Pseudonocardiaceae</taxon>
        <taxon>Amycolatopsis</taxon>
    </lineage>
</organism>
<dbReference type="Proteomes" id="UP000305546">
    <property type="component" value="Unassembled WGS sequence"/>
</dbReference>
<comment type="caution">
    <text evidence="1">The sequence shown here is derived from an EMBL/GenBank/DDBJ whole genome shotgun (WGS) entry which is preliminary data.</text>
</comment>
<dbReference type="AlphaFoldDB" id="A0A5C4MC29"/>
<reference evidence="1 2" key="1">
    <citation type="submission" date="2019-06" db="EMBL/GenBank/DDBJ databases">
        <title>Amycolatopsis alkalitolerans sp. nov., isolated from Gastrodia elata Blume.</title>
        <authorList>
            <person name="Narsing Rao M.P."/>
            <person name="Li W.J."/>
        </authorList>
    </citation>
    <scope>NUCLEOTIDE SEQUENCE [LARGE SCALE GENOMIC DNA]</scope>
    <source>
        <strain evidence="1 2">SYSUP0005</strain>
    </source>
</reference>
<evidence type="ECO:0000313" key="1">
    <source>
        <dbReference type="EMBL" id="TNC29571.1"/>
    </source>
</evidence>
<dbReference type="OrthoDB" id="3541030at2"/>
<evidence type="ECO:0000313" key="2">
    <source>
        <dbReference type="Proteomes" id="UP000305546"/>
    </source>
</evidence>
<dbReference type="EMBL" id="VDFW01000001">
    <property type="protein sequence ID" value="TNC29571.1"/>
    <property type="molecule type" value="Genomic_DNA"/>
</dbReference>
<evidence type="ECO:0008006" key="3">
    <source>
        <dbReference type="Google" id="ProtNLM"/>
    </source>
</evidence>
<sequence length="84" mass="9635">MVYRIVTDPQVRAQIRALPAEVLPLLADAMGVLQLTPWNGRPYNEADPDGWMRQLDFADDRGFITYLVLDDQDRVDVLNVTWFG</sequence>
<gene>
    <name evidence="1" type="ORF">FG385_00970</name>
</gene>
<protein>
    <recommendedName>
        <fullName evidence="3">Type II toxin-antitoxin system RelE/ParE family toxin</fullName>
    </recommendedName>
</protein>